<keyword evidence="2 8" id="KW-0813">Transport</keyword>
<protein>
    <recommendedName>
        <fullName evidence="8">Ferredoxin</fullName>
    </recommendedName>
</protein>
<dbReference type="EMBL" id="BMRB01000010">
    <property type="protein sequence ID" value="GGS58945.1"/>
    <property type="molecule type" value="Genomic_DNA"/>
</dbReference>
<dbReference type="PROSITE" id="PS51379">
    <property type="entry name" value="4FE4S_FER_2"/>
    <property type="match status" value="1"/>
</dbReference>
<keyword evidence="5 8" id="KW-0408">Iron</keyword>
<dbReference type="SUPFAM" id="SSF54862">
    <property type="entry name" value="4Fe-4S ferredoxins"/>
    <property type="match status" value="1"/>
</dbReference>
<sequence length="65" mass="6979">MRVAVDQERCCGTGNCVMIAPEVFDQRDSDGVVVLRQPQPPPAHTAQARRAAANCPCAAIKVDED</sequence>
<keyword evidence="4 8" id="KW-0249">Electron transport</keyword>
<keyword evidence="3 8" id="KW-0479">Metal-binding</keyword>
<evidence type="ECO:0000259" key="9">
    <source>
        <dbReference type="PROSITE" id="PS51379"/>
    </source>
</evidence>
<dbReference type="InterPro" id="IPR001080">
    <property type="entry name" value="3Fe4S_ferredoxin"/>
</dbReference>
<evidence type="ECO:0000256" key="6">
    <source>
        <dbReference type="ARBA" id="ARBA00023014"/>
    </source>
</evidence>
<dbReference type="InterPro" id="IPR017896">
    <property type="entry name" value="4Fe4S_Fe-S-bd"/>
</dbReference>
<dbReference type="PANTHER" id="PTHR36923">
    <property type="entry name" value="FERREDOXIN"/>
    <property type="match status" value="1"/>
</dbReference>
<comment type="cofactor">
    <cofactor evidence="1">
        <name>[3Fe-4S] cluster</name>
        <dbReference type="ChEBI" id="CHEBI:21137"/>
    </cofactor>
</comment>
<evidence type="ECO:0000256" key="3">
    <source>
        <dbReference type="ARBA" id="ARBA00022723"/>
    </source>
</evidence>
<dbReference type="Pfam" id="PF13370">
    <property type="entry name" value="Fer4_13"/>
    <property type="match status" value="1"/>
</dbReference>
<dbReference type="PRINTS" id="PR00352">
    <property type="entry name" value="3FE4SFRDOXIN"/>
</dbReference>
<evidence type="ECO:0000256" key="7">
    <source>
        <dbReference type="ARBA" id="ARBA00023291"/>
    </source>
</evidence>
<evidence type="ECO:0000256" key="4">
    <source>
        <dbReference type="ARBA" id="ARBA00022982"/>
    </source>
</evidence>
<name>A0A918LJZ0_9PSEU</name>
<evidence type="ECO:0000256" key="8">
    <source>
        <dbReference type="RuleBase" id="RU368020"/>
    </source>
</evidence>
<keyword evidence="6 8" id="KW-0411">Iron-sulfur</keyword>
<dbReference type="PANTHER" id="PTHR36923:SF3">
    <property type="entry name" value="FERREDOXIN"/>
    <property type="match status" value="1"/>
</dbReference>
<dbReference type="GO" id="GO:0051538">
    <property type="term" value="F:3 iron, 4 sulfur cluster binding"/>
    <property type="evidence" value="ECO:0007669"/>
    <property type="project" value="UniProtKB-KW"/>
</dbReference>
<dbReference type="AlphaFoldDB" id="A0A918LJZ0"/>
<evidence type="ECO:0000256" key="2">
    <source>
        <dbReference type="ARBA" id="ARBA00022448"/>
    </source>
</evidence>
<evidence type="ECO:0000313" key="10">
    <source>
        <dbReference type="EMBL" id="GGS58945.1"/>
    </source>
</evidence>
<evidence type="ECO:0000313" key="11">
    <source>
        <dbReference type="Proteomes" id="UP000660680"/>
    </source>
</evidence>
<reference evidence="10" key="1">
    <citation type="journal article" date="2014" name="Int. J. Syst. Evol. Microbiol.">
        <title>Complete genome sequence of Corynebacterium casei LMG S-19264T (=DSM 44701T), isolated from a smear-ripened cheese.</title>
        <authorList>
            <consortium name="US DOE Joint Genome Institute (JGI-PGF)"/>
            <person name="Walter F."/>
            <person name="Albersmeier A."/>
            <person name="Kalinowski J."/>
            <person name="Ruckert C."/>
        </authorList>
    </citation>
    <scope>NUCLEOTIDE SEQUENCE</scope>
    <source>
        <strain evidence="10">JCM 3276</strain>
    </source>
</reference>
<dbReference type="Gene3D" id="3.30.70.20">
    <property type="match status" value="1"/>
</dbReference>
<evidence type="ECO:0000256" key="1">
    <source>
        <dbReference type="ARBA" id="ARBA00001927"/>
    </source>
</evidence>
<dbReference type="Proteomes" id="UP000660680">
    <property type="component" value="Unassembled WGS sequence"/>
</dbReference>
<comment type="caution">
    <text evidence="10">The sequence shown here is derived from an EMBL/GenBank/DDBJ whole genome shotgun (WGS) entry which is preliminary data.</text>
</comment>
<organism evidence="10 11">
    <name type="scientific">Actinokineospora fastidiosa</name>
    <dbReference type="NCBI Taxonomy" id="1816"/>
    <lineage>
        <taxon>Bacteria</taxon>
        <taxon>Bacillati</taxon>
        <taxon>Actinomycetota</taxon>
        <taxon>Actinomycetes</taxon>
        <taxon>Pseudonocardiales</taxon>
        <taxon>Pseudonocardiaceae</taxon>
        <taxon>Actinokineospora</taxon>
    </lineage>
</organism>
<dbReference type="GO" id="GO:0005506">
    <property type="term" value="F:iron ion binding"/>
    <property type="evidence" value="ECO:0007669"/>
    <property type="project" value="UniProtKB-UniRule"/>
</dbReference>
<gene>
    <name evidence="10" type="primary">fer</name>
    <name evidence="10" type="ORF">GCM10010171_62390</name>
</gene>
<dbReference type="InterPro" id="IPR051269">
    <property type="entry name" value="Fe-S_cluster_ET"/>
</dbReference>
<reference evidence="10" key="2">
    <citation type="submission" date="2020-09" db="EMBL/GenBank/DDBJ databases">
        <authorList>
            <person name="Sun Q."/>
            <person name="Ohkuma M."/>
        </authorList>
    </citation>
    <scope>NUCLEOTIDE SEQUENCE</scope>
    <source>
        <strain evidence="10">JCM 3276</strain>
    </source>
</reference>
<keyword evidence="11" id="KW-1185">Reference proteome</keyword>
<feature type="domain" description="4Fe-4S ferredoxin-type" evidence="9">
    <location>
        <begin position="1"/>
        <end position="29"/>
    </location>
</feature>
<comment type="function">
    <text evidence="8">Ferredoxins are iron-sulfur proteins that transfer electrons in a wide variety of metabolic reactions.</text>
</comment>
<evidence type="ECO:0000256" key="5">
    <source>
        <dbReference type="ARBA" id="ARBA00023004"/>
    </source>
</evidence>
<dbReference type="RefSeq" id="WP_189214202.1">
    <property type="nucleotide sequence ID" value="NZ_BMRB01000010.1"/>
</dbReference>
<proteinExistence type="predicted"/>
<accession>A0A918LJZ0</accession>
<keyword evidence="7" id="KW-0003">3Fe-4S</keyword>
<dbReference type="GO" id="GO:0009055">
    <property type="term" value="F:electron transfer activity"/>
    <property type="evidence" value="ECO:0007669"/>
    <property type="project" value="UniProtKB-UniRule"/>
</dbReference>